<keyword evidence="6" id="KW-0227">DNA damage</keyword>
<evidence type="ECO:0000256" key="4">
    <source>
        <dbReference type="ARBA" id="ARBA00022603"/>
    </source>
</evidence>
<dbReference type="GO" id="GO:0006281">
    <property type="term" value="P:DNA repair"/>
    <property type="evidence" value="ECO:0007669"/>
    <property type="project" value="UniProtKB-KW"/>
</dbReference>
<comment type="similarity">
    <text evidence="2">Belongs to the MGMT family.</text>
</comment>
<dbReference type="Gene3D" id="1.10.10.10">
    <property type="entry name" value="Winged helix-like DNA-binding domain superfamily/Winged helix DNA-binding domain"/>
    <property type="match status" value="1"/>
</dbReference>
<dbReference type="EMBL" id="UINC01208063">
    <property type="protein sequence ID" value="SVE30428.1"/>
    <property type="molecule type" value="Genomic_DNA"/>
</dbReference>
<evidence type="ECO:0000256" key="1">
    <source>
        <dbReference type="ARBA" id="ARBA00001286"/>
    </source>
</evidence>
<comment type="catalytic activity">
    <reaction evidence="1">
        <text>a 4-O-methyl-thymidine in DNA + L-cysteinyl-[protein] = a thymidine in DNA + S-methyl-L-cysteinyl-[protein]</text>
        <dbReference type="Rhea" id="RHEA:53428"/>
        <dbReference type="Rhea" id="RHEA-COMP:10131"/>
        <dbReference type="Rhea" id="RHEA-COMP:10132"/>
        <dbReference type="Rhea" id="RHEA-COMP:13555"/>
        <dbReference type="Rhea" id="RHEA-COMP:13556"/>
        <dbReference type="ChEBI" id="CHEBI:29950"/>
        <dbReference type="ChEBI" id="CHEBI:82612"/>
        <dbReference type="ChEBI" id="CHEBI:137386"/>
        <dbReference type="ChEBI" id="CHEBI:137387"/>
        <dbReference type="EC" id="2.1.1.63"/>
    </reaction>
</comment>
<evidence type="ECO:0000256" key="5">
    <source>
        <dbReference type="ARBA" id="ARBA00022679"/>
    </source>
</evidence>
<reference evidence="10" key="1">
    <citation type="submission" date="2018-05" db="EMBL/GenBank/DDBJ databases">
        <authorList>
            <person name="Lanie J.A."/>
            <person name="Ng W.-L."/>
            <person name="Kazmierczak K.M."/>
            <person name="Andrzejewski T.M."/>
            <person name="Davidsen T.M."/>
            <person name="Wayne K.J."/>
            <person name="Tettelin H."/>
            <person name="Glass J.I."/>
            <person name="Rusch D."/>
            <person name="Podicherti R."/>
            <person name="Tsui H.-C.T."/>
            <person name="Winkler M.E."/>
        </authorList>
    </citation>
    <scope>NUCLEOTIDE SEQUENCE</scope>
</reference>
<dbReference type="PANTHER" id="PTHR10815">
    <property type="entry name" value="METHYLATED-DNA--PROTEIN-CYSTEINE METHYLTRANSFERASE"/>
    <property type="match status" value="1"/>
</dbReference>
<keyword evidence="7" id="KW-0234">DNA repair</keyword>
<evidence type="ECO:0000256" key="6">
    <source>
        <dbReference type="ARBA" id="ARBA00022763"/>
    </source>
</evidence>
<evidence type="ECO:0000256" key="7">
    <source>
        <dbReference type="ARBA" id="ARBA00023204"/>
    </source>
</evidence>
<feature type="domain" description="Methylated-DNA-[protein]-cysteine S-methyltransferase DNA binding" evidence="9">
    <location>
        <begin position="2"/>
        <end position="81"/>
    </location>
</feature>
<dbReference type="InterPro" id="IPR014048">
    <property type="entry name" value="MethylDNA_cys_MeTrfase_DNA-bd"/>
</dbReference>
<name>A0A383CFT2_9ZZZZ</name>
<dbReference type="GO" id="GO:0003908">
    <property type="term" value="F:methylated-DNA-[protein]-cysteine S-methyltransferase activity"/>
    <property type="evidence" value="ECO:0007669"/>
    <property type="project" value="UniProtKB-EC"/>
</dbReference>
<gene>
    <name evidence="10" type="ORF">METZ01_LOCUS483282</name>
</gene>
<dbReference type="EC" id="2.1.1.63" evidence="3"/>
<accession>A0A383CFT2</accession>
<dbReference type="GO" id="GO:0032259">
    <property type="term" value="P:methylation"/>
    <property type="evidence" value="ECO:0007669"/>
    <property type="project" value="UniProtKB-KW"/>
</dbReference>
<evidence type="ECO:0000256" key="8">
    <source>
        <dbReference type="ARBA" id="ARBA00049348"/>
    </source>
</evidence>
<dbReference type="CDD" id="cd06445">
    <property type="entry name" value="ATase"/>
    <property type="match status" value="1"/>
</dbReference>
<proteinExistence type="inferred from homology"/>
<dbReference type="NCBIfam" id="TIGR00589">
    <property type="entry name" value="ogt"/>
    <property type="match status" value="1"/>
</dbReference>
<dbReference type="SUPFAM" id="SSF46767">
    <property type="entry name" value="Methylated DNA-protein cysteine methyltransferase, C-terminal domain"/>
    <property type="match status" value="1"/>
</dbReference>
<keyword evidence="5" id="KW-0808">Transferase</keyword>
<evidence type="ECO:0000256" key="2">
    <source>
        <dbReference type="ARBA" id="ARBA00008711"/>
    </source>
</evidence>
<protein>
    <recommendedName>
        <fullName evidence="3">methylated-DNA--[protein]-cysteine S-methyltransferase</fullName>
        <ecNumber evidence="3">2.1.1.63</ecNumber>
    </recommendedName>
</protein>
<dbReference type="PANTHER" id="PTHR10815:SF13">
    <property type="entry name" value="METHYLATED-DNA--PROTEIN-CYSTEINE METHYLTRANSFERASE"/>
    <property type="match status" value="1"/>
</dbReference>
<dbReference type="InterPro" id="IPR036388">
    <property type="entry name" value="WH-like_DNA-bd_sf"/>
</dbReference>
<keyword evidence="4" id="KW-0489">Methyltransferase</keyword>
<evidence type="ECO:0000259" key="9">
    <source>
        <dbReference type="Pfam" id="PF01035"/>
    </source>
</evidence>
<comment type="catalytic activity">
    <reaction evidence="8">
        <text>a 6-O-methyl-2'-deoxyguanosine in DNA + L-cysteinyl-[protein] = S-methyl-L-cysteinyl-[protein] + a 2'-deoxyguanosine in DNA</text>
        <dbReference type="Rhea" id="RHEA:24000"/>
        <dbReference type="Rhea" id="RHEA-COMP:10131"/>
        <dbReference type="Rhea" id="RHEA-COMP:10132"/>
        <dbReference type="Rhea" id="RHEA-COMP:11367"/>
        <dbReference type="Rhea" id="RHEA-COMP:11368"/>
        <dbReference type="ChEBI" id="CHEBI:29950"/>
        <dbReference type="ChEBI" id="CHEBI:82612"/>
        <dbReference type="ChEBI" id="CHEBI:85445"/>
        <dbReference type="ChEBI" id="CHEBI:85448"/>
        <dbReference type="EC" id="2.1.1.63"/>
    </reaction>
</comment>
<dbReference type="FunFam" id="1.10.10.10:FF:000214">
    <property type="entry name" value="Methylated-DNA--protein-cysteine methyltransferase"/>
    <property type="match status" value="1"/>
</dbReference>
<sequence length="100" mass="11227">MDFNDRCYKLLAQIPKGKISTYKIIAKSLNTKAYRAVGNAMAKNPNPIVIPCHRVIKSDGSIGGYALGISKKISLLRREGIPVQKGKIINYEKYAYTFEY</sequence>
<evidence type="ECO:0000313" key="10">
    <source>
        <dbReference type="EMBL" id="SVE30428.1"/>
    </source>
</evidence>
<evidence type="ECO:0000256" key="3">
    <source>
        <dbReference type="ARBA" id="ARBA00011918"/>
    </source>
</evidence>
<dbReference type="Pfam" id="PF01035">
    <property type="entry name" value="DNA_binding_1"/>
    <property type="match status" value="1"/>
</dbReference>
<dbReference type="PROSITE" id="PS00374">
    <property type="entry name" value="MGMT"/>
    <property type="match status" value="1"/>
</dbReference>
<organism evidence="10">
    <name type="scientific">marine metagenome</name>
    <dbReference type="NCBI Taxonomy" id="408172"/>
    <lineage>
        <taxon>unclassified sequences</taxon>
        <taxon>metagenomes</taxon>
        <taxon>ecological metagenomes</taxon>
    </lineage>
</organism>
<dbReference type="InterPro" id="IPR036217">
    <property type="entry name" value="MethylDNA_cys_MeTrfase_DNAb"/>
</dbReference>
<dbReference type="AlphaFoldDB" id="A0A383CFT2"/>
<dbReference type="InterPro" id="IPR001497">
    <property type="entry name" value="MethylDNA_cys_MeTrfase_AS"/>
</dbReference>